<dbReference type="Proteomes" id="UP000512167">
    <property type="component" value="Chromosome"/>
</dbReference>
<evidence type="ECO:0000256" key="1">
    <source>
        <dbReference type="ARBA" id="ARBA00022741"/>
    </source>
</evidence>
<proteinExistence type="predicted"/>
<dbReference type="InterPro" id="IPR047112">
    <property type="entry name" value="RecG/Mfd"/>
</dbReference>
<dbReference type="InterPro" id="IPR033454">
    <property type="entry name" value="RecG_wedge"/>
</dbReference>
<keyword evidence="7" id="KW-0234">DNA repair</keyword>
<dbReference type="GO" id="GO:0003677">
    <property type="term" value="F:DNA binding"/>
    <property type="evidence" value="ECO:0007669"/>
    <property type="project" value="UniProtKB-KW"/>
</dbReference>
<keyword evidence="6" id="KW-0238">DNA-binding</keyword>
<evidence type="ECO:0000313" key="11">
    <source>
        <dbReference type="EMBL" id="QLY39376.1"/>
    </source>
</evidence>
<dbReference type="InterPro" id="IPR011545">
    <property type="entry name" value="DEAD/DEAH_box_helicase_dom"/>
</dbReference>
<evidence type="ECO:0000256" key="8">
    <source>
        <dbReference type="ARBA" id="ARBA00049819"/>
    </source>
</evidence>
<dbReference type="NCBIfam" id="NF008165">
    <property type="entry name" value="PRK10917.1-3"/>
    <property type="match status" value="1"/>
</dbReference>
<evidence type="ECO:0000256" key="3">
    <source>
        <dbReference type="ARBA" id="ARBA00022801"/>
    </source>
</evidence>
<evidence type="ECO:0000256" key="2">
    <source>
        <dbReference type="ARBA" id="ARBA00022763"/>
    </source>
</evidence>
<dbReference type="SUPFAM" id="SSF52540">
    <property type="entry name" value="P-loop containing nucleoside triphosphate hydrolases"/>
    <property type="match status" value="2"/>
</dbReference>
<dbReference type="CDD" id="cd17992">
    <property type="entry name" value="DEXHc_RecG"/>
    <property type="match status" value="1"/>
</dbReference>
<keyword evidence="1" id="KW-0547">Nucleotide-binding</keyword>
<dbReference type="SMART" id="SM00487">
    <property type="entry name" value="DEXDc"/>
    <property type="match status" value="1"/>
</dbReference>
<dbReference type="Pfam" id="PF00270">
    <property type="entry name" value="DEAD"/>
    <property type="match status" value="1"/>
</dbReference>
<dbReference type="InterPro" id="IPR045562">
    <property type="entry name" value="RecG_dom3_C"/>
</dbReference>
<keyword evidence="4 11" id="KW-0347">Helicase</keyword>
<dbReference type="Pfam" id="PF19833">
    <property type="entry name" value="RecG_dom3_C"/>
    <property type="match status" value="1"/>
</dbReference>
<accession>A0A7L6MZF8</accession>
<feature type="domain" description="Helicase C-terminal" evidence="10">
    <location>
        <begin position="442"/>
        <end position="605"/>
    </location>
</feature>
<dbReference type="GO" id="GO:0005524">
    <property type="term" value="F:ATP binding"/>
    <property type="evidence" value="ECO:0007669"/>
    <property type="project" value="UniProtKB-KW"/>
</dbReference>
<dbReference type="SMART" id="SM00490">
    <property type="entry name" value="HELICc"/>
    <property type="match status" value="1"/>
</dbReference>
<protein>
    <recommendedName>
        <fullName evidence="8">Probable DNA 3'-5' helicase RecG</fullName>
    </recommendedName>
</protein>
<dbReference type="InterPro" id="IPR012340">
    <property type="entry name" value="NA-bd_OB-fold"/>
</dbReference>
<dbReference type="SUPFAM" id="SSF50249">
    <property type="entry name" value="Nucleic acid-binding proteins"/>
    <property type="match status" value="1"/>
</dbReference>
<keyword evidence="3 11" id="KW-0378">Hydrolase</keyword>
<dbReference type="Gene3D" id="3.40.50.300">
    <property type="entry name" value="P-loop containing nucleotide triphosphate hydrolases"/>
    <property type="match status" value="2"/>
</dbReference>
<name>A0A7L6MZF8_9MOLU</name>
<gene>
    <name evidence="11" type="primary">recG</name>
    <name evidence="11" type="ORF">HF295_00285</name>
</gene>
<dbReference type="InterPro" id="IPR027417">
    <property type="entry name" value="P-loop_NTPase"/>
</dbReference>
<sequence>MSDLEKVNGLGPKTIKKLNDLSINSIEDLLLCFPKSYKIQKKTPIEQVKINQVVSIDVEVLSKATIFFFRKNLSKLTFKAQSQGQSFRIDIFNRHYLSSQIYPSVKLVVTGRFKERFNAFTASDIVLEKNYEEGIIAQYQLGDINDGRIKKVIHQLLIDNILINETLPKELLVSRKLEPINQLIRYIHIPNDEMELSRAIYRLKYEELILFALRIELIKGLQKSSQSFIKHYNIDLVKDFIKEIGFELTKGQKEATNEIFRDLRSSKQMNRLLQGDVGSGKTIVAVLASLAVVSAKSQVAIMAPTLVLAHQHYLVFEKYLKTYNVNIALLTSESPAKEKRQILSDISNHKIDIIIGTHALIQENIEFLNLGLAIIDEQHRFGVEQRKKLRQKGYYPDLLLMSATPIPRSLAISIFESSDISQITEKPLGRKSIITKVYEYSQIKSIYQLIRLEINLNHQVYVVCPLIEESQNSNRFSTEEVYQLLSKKFDPNLMDILHGKLSDKDKIKILNRFQKNQIKILVSTSLIEVGVHVDNATTMLIMNANTFGLAQLHQLRGRIGRSDLQSYCCLIVDDGLEDLDRLSILENTDDGFKISEYDLKLRGPGEVFGNNQAGVPKFNFANLIEDEALLKNALKDAQKIISSEDKKSKELYDKVFQTIESYHLD</sequence>
<dbReference type="Pfam" id="PF00271">
    <property type="entry name" value="Helicase_C"/>
    <property type="match status" value="1"/>
</dbReference>
<evidence type="ECO:0000259" key="10">
    <source>
        <dbReference type="PROSITE" id="PS51194"/>
    </source>
</evidence>
<dbReference type="AlphaFoldDB" id="A0A7L6MZF8"/>
<dbReference type="PROSITE" id="PS51194">
    <property type="entry name" value="HELICASE_CTER"/>
    <property type="match status" value="1"/>
</dbReference>
<dbReference type="InterPro" id="IPR001650">
    <property type="entry name" value="Helicase_C-like"/>
</dbReference>
<dbReference type="PROSITE" id="PS51192">
    <property type="entry name" value="HELICASE_ATP_BIND_1"/>
    <property type="match status" value="1"/>
</dbReference>
<dbReference type="KEGG" id="tbk:HF295_00285"/>
<evidence type="ECO:0000256" key="7">
    <source>
        <dbReference type="ARBA" id="ARBA00023204"/>
    </source>
</evidence>
<dbReference type="EMBL" id="CP051151">
    <property type="protein sequence ID" value="QLY39376.1"/>
    <property type="molecule type" value="Genomic_DNA"/>
</dbReference>
<evidence type="ECO:0000256" key="5">
    <source>
        <dbReference type="ARBA" id="ARBA00022840"/>
    </source>
</evidence>
<dbReference type="RefSeq" id="WP_312031844.1">
    <property type="nucleotide sequence ID" value="NZ_CP051151.1"/>
</dbReference>
<dbReference type="PANTHER" id="PTHR47964">
    <property type="entry name" value="ATP-DEPENDENT DNA HELICASE HOMOLOG RECG, CHLOROPLASTIC"/>
    <property type="match status" value="1"/>
</dbReference>
<evidence type="ECO:0000256" key="4">
    <source>
        <dbReference type="ARBA" id="ARBA00022806"/>
    </source>
</evidence>
<feature type="domain" description="Helicase ATP-binding" evidence="9">
    <location>
        <begin position="262"/>
        <end position="423"/>
    </location>
</feature>
<evidence type="ECO:0000313" key="12">
    <source>
        <dbReference type="Proteomes" id="UP000512167"/>
    </source>
</evidence>
<keyword evidence="12" id="KW-1185">Reference proteome</keyword>
<dbReference type="GO" id="GO:0003678">
    <property type="term" value="F:DNA helicase activity"/>
    <property type="evidence" value="ECO:0007669"/>
    <property type="project" value="TreeGrafter"/>
</dbReference>
<reference evidence="11 12" key="1">
    <citation type="submission" date="2020-04" db="EMBL/GenBank/DDBJ databases">
        <authorList>
            <person name="Zheng R.K."/>
            <person name="Sun C.M."/>
        </authorList>
    </citation>
    <scope>NUCLEOTIDE SEQUENCE [LARGE SCALE GENOMIC DNA]</scope>
    <source>
        <strain evidence="12">zrk29</strain>
    </source>
</reference>
<dbReference type="GO" id="GO:0016787">
    <property type="term" value="F:hydrolase activity"/>
    <property type="evidence" value="ECO:0007669"/>
    <property type="project" value="UniProtKB-KW"/>
</dbReference>
<dbReference type="InterPro" id="IPR014001">
    <property type="entry name" value="Helicase_ATP-bd"/>
</dbReference>
<evidence type="ECO:0000259" key="9">
    <source>
        <dbReference type="PROSITE" id="PS51192"/>
    </source>
</evidence>
<keyword evidence="5" id="KW-0067">ATP-binding</keyword>
<dbReference type="PANTHER" id="PTHR47964:SF1">
    <property type="entry name" value="ATP-DEPENDENT DNA HELICASE HOMOLOG RECG, CHLOROPLASTIC"/>
    <property type="match status" value="1"/>
</dbReference>
<evidence type="ECO:0000256" key="6">
    <source>
        <dbReference type="ARBA" id="ARBA00023125"/>
    </source>
</evidence>
<keyword evidence="2" id="KW-0227">DNA damage</keyword>
<dbReference type="Pfam" id="PF17191">
    <property type="entry name" value="RecG_wedge"/>
    <property type="match status" value="1"/>
</dbReference>
<dbReference type="GO" id="GO:0006281">
    <property type="term" value="P:DNA repair"/>
    <property type="evidence" value="ECO:0007669"/>
    <property type="project" value="UniProtKB-KW"/>
</dbReference>
<organism evidence="11 12">
    <name type="scientific">Hujiaoplasma nucleasis</name>
    <dbReference type="NCBI Taxonomy" id="2725268"/>
    <lineage>
        <taxon>Bacteria</taxon>
        <taxon>Bacillati</taxon>
        <taxon>Mycoplasmatota</taxon>
        <taxon>Mollicutes</taxon>
        <taxon>Candidatus Izemoplasmatales</taxon>
        <taxon>Hujiaoplasmataceae</taxon>
        <taxon>Hujiaoplasma</taxon>
    </lineage>
</organism>